<evidence type="ECO:0000256" key="5">
    <source>
        <dbReference type="ARBA" id="ARBA00018258"/>
    </source>
</evidence>
<feature type="domain" description="Acyl-CoA dehydrogenase/oxidase C-terminal" evidence="12">
    <location>
        <begin position="237"/>
        <end position="385"/>
    </location>
</feature>
<evidence type="ECO:0000256" key="6">
    <source>
        <dbReference type="ARBA" id="ARBA00022630"/>
    </source>
</evidence>
<evidence type="ECO:0000256" key="4">
    <source>
        <dbReference type="ARBA" id="ARBA00012044"/>
    </source>
</evidence>
<dbReference type="Pfam" id="PF00441">
    <property type="entry name" value="Acyl-CoA_dh_1"/>
    <property type="match status" value="1"/>
</dbReference>
<accession>A0ABS9DX20</accession>
<name>A0ABS9DX20_9PROT</name>
<dbReference type="Pfam" id="PF02771">
    <property type="entry name" value="Acyl-CoA_dh_N"/>
    <property type="match status" value="1"/>
</dbReference>
<dbReference type="CDD" id="cd01156">
    <property type="entry name" value="IVD"/>
    <property type="match status" value="1"/>
</dbReference>
<keyword evidence="8" id="KW-0809">Transit peptide</keyword>
<evidence type="ECO:0000256" key="7">
    <source>
        <dbReference type="ARBA" id="ARBA00022827"/>
    </source>
</evidence>
<evidence type="ECO:0000256" key="9">
    <source>
        <dbReference type="ARBA" id="ARBA00023002"/>
    </source>
</evidence>
<dbReference type="Gene3D" id="2.40.110.10">
    <property type="entry name" value="Butyryl-CoA Dehydrogenase, subunit A, domain 2"/>
    <property type="match status" value="1"/>
</dbReference>
<evidence type="ECO:0000259" key="14">
    <source>
        <dbReference type="Pfam" id="PF02771"/>
    </source>
</evidence>
<feature type="domain" description="Acyl-CoA oxidase/dehydrogenase middle" evidence="13">
    <location>
        <begin position="130"/>
        <end position="225"/>
    </location>
</feature>
<dbReference type="PANTHER" id="PTHR43884">
    <property type="entry name" value="ACYL-COA DEHYDROGENASE"/>
    <property type="match status" value="1"/>
</dbReference>
<evidence type="ECO:0000256" key="2">
    <source>
        <dbReference type="ARBA" id="ARBA00004898"/>
    </source>
</evidence>
<evidence type="ECO:0000256" key="11">
    <source>
        <dbReference type="RuleBase" id="RU362125"/>
    </source>
</evidence>
<dbReference type="PROSITE" id="PS00072">
    <property type="entry name" value="ACYL_COA_DH_1"/>
    <property type="match status" value="1"/>
</dbReference>
<evidence type="ECO:0000256" key="10">
    <source>
        <dbReference type="ARBA" id="ARBA00052875"/>
    </source>
</evidence>
<dbReference type="EC" id="1.3.8.4" evidence="4"/>
<reference evidence="15 16" key="1">
    <citation type="submission" date="2022-01" db="EMBL/GenBank/DDBJ databases">
        <authorList>
            <person name="Won M."/>
            <person name="Kim S.-J."/>
            <person name="Kwon S.-W."/>
        </authorList>
    </citation>
    <scope>NUCLEOTIDE SEQUENCE [LARGE SCALE GENOMIC DNA]</scope>
    <source>
        <strain evidence="15 16">KCTC 23505</strain>
    </source>
</reference>
<dbReference type="InterPro" id="IPR006091">
    <property type="entry name" value="Acyl-CoA_Oxase/DH_mid-dom"/>
</dbReference>
<evidence type="ECO:0000313" key="16">
    <source>
        <dbReference type="Proteomes" id="UP001521209"/>
    </source>
</evidence>
<feature type="domain" description="Acyl-CoA dehydrogenase/oxidase N-terminal" evidence="14">
    <location>
        <begin position="16"/>
        <end position="125"/>
    </location>
</feature>
<dbReference type="Proteomes" id="UP001521209">
    <property type="component" value="Unassembled WGS sequence"/>
</dbReference>
<dbReference type="EMBL" id="JAKGBZ010000020">
    <property type="protein sequence ID" value="MCF3947287.1"/>
    <property type="molecule type" value="Genomic_DNA"/>
</dbReference>
<dbReference type="InterPro" id="IPR034183">
    <property type="entry name" value="IVD"/>
</dbReference>
<comment type="similarity">
    <text evidence="3 11">Belongs to the acyl-CoA dehydrogenase family.</text>
</comment>
<evidence type="ECO:0000256" key="8">
    <source>
        <dbReference type="ARBA" id="ARBA00022946"/>
    </source>
</evidence>
<dbReference type="InterPro" id="IPR013786">
    <property type="entry name" value="AcylCoA_DH/ox_N"/>
</dbReference>
<evidence type="ECO:0000256" key="1">
    <source>
        <dbReference type="ARBA" id="ARBA00001974"/>
    </source>
</evidence>
<evidence type="ECO:0000256" key="3">
    <source>
        <dbReference type="ARBA" id="ARBA00009347"/>
    </source>
</evidence>
<evidence type="ECO:0000313" key="15">
    <source>
        <dbReference type="EMBL" id="MCF3947287.1"/>
    </source>
</evidence>
<comment type="cofactor">
    <cofactor evidence="1 11">
        <name>FAD</name>
        <dbReference type="ChEBI" id="CHEBI:57692"/>
    </cofactor>
</comment>
<keyword evidence="6 11" id="KW-0285">Flavoprotein</keyword>
<dbReference type="InterPro" id="IPR037069">
    <property type="entry name" value="AcylCoA_DH/ox_N_sf"/>
</dbReference>
<dbReference type="Gene3D" id="1.10.540.10">
    <property type="entry name" value="Acyl-CoA dehydrogenase/oxidase, N-terminal domain"/>
    <property type="match status" value="1"/>
</dbReference>
<comment type="catalytic activity">
    <reaction evidence="10">
        <text>3-methylbutanoyl-CoA + oxidized [electron-transfer flavoprotein] + H(+) = 3-methylbut-2-enoyl-CoA + reduced [electron-transfer flavoprotein]</text>
        <dbReference type="Rhea" id="RHEA:12276"/>
        <dbReference type="Rhea" id="RHEA-COMP:10685"/>
        <dbReference type="Rhea" id="RHEA-COMP:10686"/>
        <dbReference type="ChEBI" id="CHEBI:15378"/>
        <dbReference type="ChEBI" id="CHEBI:57344"/>
        <dbReference type="ChEBI" id="CHEBI:57345"/>
        <dbReference type="ChEBI" id="CHEBI:57692"/>
        <dbReference type="ChEBI" id="CHEBI:58307"/>
        <dbReference type="EC" id="1.3.8.4"/>
    </reaction>
</comment>
<evidence type="ECO:0000259" key="13">
    <source>
        <dbReference type="Pfam" id="PF02770"/>
    </source>
</evidence>
<gene>
    <name evidence="15" type="ORF">L2A60_11435</name>
</gene>
<organism evidence="15 16">
    <name type="scientific">Acidiphilium iwatense</name>
    <dbReference type="NCBI Taxonomy" id="768198"/>
    <lineage>
        <taxon>Bacteria</taxon>
        <taxon>Pseudomonadati</taxon>
        <taxon>Pseudomonadota</taxon>
        <taxon>Alphaproteobacteria</taxon>
        <taxon>Acetobacterales</taxon>
        <taxon>Acidocellaceae</taxon>
        <taxon>Acidiphilium</taxon>
    </lineage>
</organism>
<dbReference type="RefSeq" id="WP_235704510.1">
    <property type="nucleotide sequence ID" value="NZ_JAKGBZ010000020.1"/>
</dbReference>
<dbReference type="PANTHER" id="PTHR43884:SF12">
    <property type="entry name" value="ISOVALERYL-COA DEHYDROGENASE, MITOCHONDRIAL-RELATED"/>
    <property type="match status" value="1"/>
</dbReference>
<keyword evidence="16" id="KW-1185">Reference proteome</keyword>
<dbReference type="InterPro" id="IPR036250">
    <property type="entry name" value="AcylCo_DH-like_C"/>
</dbReference>
<comment type="caution">
    <text evidence="15">The sequence shown here is derived from an EMBL/GenBank/DDBJ whole genome shotgun (WGS) entry which is preliminary data.</text>
</comment>
<keyword evidence="9 11" id="KW-0560">Oxidoreductase</keyword>
<keyword evidence="7 11" id="KW-0274">FAD</keyword>
<dbReference type="InterPro" id="IPR009075">
    <property type="entry name" value="AcylCo_DH/oxidase_C"/>
</dbReference>
<dbReference type="SUPFAM" id="SSF47203">
    <property type="entry name" value="Acyl-CoA dehydrogenase C-terminal domain-like"/>
    <property type="match status" value="1"/>
</dbReference>
<dbReference type="PROSITE" id="PS00073">
    <property type="entry name" value="ACYL_COA_DH_2"/>
    <property type="match status" value="1"/>
</dbReference>
<dbReference type="Gene3D" id="1.20.140.10">
    <property type="entry name" value="Butyryl-CoA Dehydrogenase, subunit A, domain 3"/>
    <property type="match status" value="1"/>
</dbReference>
<comment type="pathway">
    <text evidence="2">Amino-acid degradation; L-leucine degradation; (S)-3-hydroxy-3-methylglutaryl-CoA from 3-isovaleryl-CoA: step 1/3.</text>
</comment>
<dbReference type="Pfam" id="PF02770">
    <property type="entry name" value="Acyl-CoA_dh_M"/>
    <property type="match status" value="1"/>
</dbReference>
<dbReference type="InterPro" id="IPR009100">
    <property type="entry name" value="AcylCoA_DH/oxidase_NM_dom_sf"/>
</dbReference>
<dbReference type="PIRSF" id="PIRSF016578">
    <property type="entry name" value="HsaA"/>
    <property type="match status" value="1"/>
</dbReference>
<sequence>MLANSQTMLDFDLGPEIDALRETVRRFAQAEIAPRAAAIDRDNDFPADLWPKFGEMGLLGVTVPEEYGGAGLGYLAHSVAMEEISRASASVGLSYGAHSNLCVNQINLNGTEAQKRRYLPGLLDGSAVGALAMSEPNAGSDVVSMRLRAEKLGNTYVLNGTKMWITNGPDADTLVVYAKTDPEAGARGITAFIVERDMPGFSCAQKLDKLGMRGSNTGELVFEDCAVPEQNILGGLGRGVNVLMSGLDYERAVLAAGPLGIMQAALDIVIPYVHEREQFGQKIGEFQLVQGKLADMYVTMSAARAYVYAVAKACDRGRTTRKDAAGAILYAAEKATWMALEAIQCLGGNGYINDYPTGRLLRDAKLYEIGAGTSEIRRMLIGRELYKETA</sequence>
<proteinExistence type="inferred from homology"/>
<dbReference type="SUPFAM" id="SSF56645">
    <property type="entry name" value="Acyl-CoA dehydrogenase NM domain-like"/>
    <property type="match status" value="1"/>
</dbReference>
<protein>
    <recommendedName>
        <fullName evidence="5">Isovaleryl-CoA dehydrogenase, mitochondrial</fullName>
        <ecNumber evidence="4">1.3.8.4</ecNumber>
    </recommendedName>
</protein>
<dbReference type="InterPro" id="IPR046373">
    <property type="entry name" value="Acyl-CoA_Oxase/DH_mid-dom_sf"/>
</dbReference>
<evidence type="ECO:0000259" key="12">
    <source>
        <dbReference type="Pfam" id="PF00441"/>
    </source>
</evidence>
<dbReference type="InterPro" id="IPR006089">
    <property type="entry name" value="Acyl-CoA_DH_CS"/>
</dbReference>